<dbReference type="RefSeq" id="WP_108384281.1">
    <property type="nucleotide sequence ID" value="NZ_QBUD01000001.1"/>
</dbReference>
<sequence length="379" mass="39604">MRTPGTYISAIGHVGLIGWLLLGWGLDSDPLDFDTMVVTTISGEEFEQLASASSMPDPGTREPDAPVQPVIDQSPPAAPIEEATPEPVTPPDPVPEPPQETPPPAPPQITPPTTVDDNAPVIPAPPPTPSGAPDLAVRDRPTPRPSDVVTPAPNAPPPPDVAVDDVANDPPAQSPEPAEVVVDAPEPETALAESSDRIVSADEQPSGAPQTSVRPQARPSRPTPPVADVAEAEPEIVPPEDTDALVADVLAGIDVDAPTTTPAAEAPNVQAGPPLTGQEESAFRLAVSACWNVNTGSAAADVAVEVRFSLDRDRRVVGDRVELISPSGNDAATRAAFEAARRAILRCATRGDGYQLPAEKYESWKDVVIVFDPSTMRLR</sequence>
<comment type="caution">
    <text evidence="3">The sequence shown here is derived from an EMBL/GenBank/DDBJ whole genome shotgun (WGS) entry which is preliminary data.</text>
</comment>
<name>A0A2T6KPQ9_9RHOB</name>
<feature type="compositionally biased region" description="Acidic residues" evidence="1">
    <location>
        <begin position="230"/>
        <end position="239"/>
    </location>
</feature>
<accession>A0A2T6KPQ9</accession>
<keyword evidence="3" id="KW-0131">Cell cycle</keyword>
<dbReference type="OrthoDB" id="7161229at2"/>
<dbReference type="AlphaFoldDB" id="A0A2T6KPQ9"/>
<reference evidence="3 4" key="1">
    <citation type="submission" date="2018-04" db="EMBL/GenBank/DDBJ databases">
        <title>Genomic Encyclopedia of Archaeal and Bacterial Type Strains, Phase II (KMG-II): from individual species to whole genera.</title>
        <authorList>
            <person name="Goeker M."/>
        </authorList>
    </citation>
    <scope>NUCLEOTIDE SEQUENCE [LARGE SCALE GENOMIC DNA]</scope>
    <source>
        <strain evidence="3 4">DSM 29955</strain>
    </source>
</reference>
<dbReference type="Proteomes" id="UP000244523">
    <property type="component" value="Unassembled WGS sequence"/>
</dbReference>
<keyword evidence="3" id="KW-0132">Cell division</keyword>
<organism evidence="3 4">
    <name type="scientific">Yoonia sediminilitoris</name>
    <dbReference type="NCBI Taxonomy" id="1286148"/>
    <lineage>
        <taxon>Bacteria</taxon>
        <taxon>Pseudomonadati</taxon>
        <taxon>Pseudomonadota</taxon>
        <taxon>Alphaproteobacteria</taxon>
        <taxon>Rhodobacterales</taxon>
        <taxon>Paracoccaceae</taxon>
        <taxon>Yoonia</taxon>
    </lineage>
</organism>
<feature type="region of interest" description="Disordered" evidence="1">
    <location>
        <begin position="49"/>
        <end position="239"/>
    </location>
</feature>
<dbReference type="GO" id="GO:0051301">
    <property type="term" value="P:cell division"/>
    <property type="evidence" value="ECO:0007669"/>
    <property type="project" value="UniProtKB-KW"/>
</dbReference>
<keyword evidence="2" id="KW-0472">Membrane</keyword>
<evidence type="ECO:0000256" key="2">
    <source>
        <dbReference type="SAM" id="Phobius"/>
    </source>
</evidence>
<keyword evidence="2" id="KW-1133">Transmembrane helix</keyword>
<evidence type="ECO:0000313" key="3">
    <source>
        <dbReference type="EMBL" id="PUB18541.1"/>
    </source>
</evidence>
<keyword evidence="2" id="KW-0812">Transmembrane</keyword>
<feature type="transmembrane region" description="Helical" evidence="2">
    <location>
        <begin position="7"/>
        <end position="26"/>
    </location>
</feature>
<evidence type="ECO:0000256" key="1">
    <source>
        <dbReference type="SAM" id="MobiDB-lite"/>
    </source>
</evidence>
<evidence type="ECO:0000313" key="4">
    <source>
        <dbReference type="Proteomes" id="UP000244523"/>
    </source>
</evidence>
<feature type="compositionally biased region" description="Pro residues" evidence="1">
    <location>
        <begin position="87"/>
        <end position="110"/>
    </location>
</feature>
<dbReference type="EMBL" id="QBUD01000001">
    <property type="protein sequence ID" value="PUB18541.1"/>
    <property type="molecule type" value="Genomic_DNA"/>
</dbReference>
<protein>
    <submittedName>
        <fullName evidence="3">Cell division and transport-associated protein TolA</fullName>
    </submittedName>
</protein>
<gene>
    <name evidence="3" type="ORF">C8N45_101125</name>
</gene>
<dbReference type="Gene3D" id="3.30.1150.10">
    <property type="match status" value="1"/>
</dbReference>
<keyword evidence="4" id="KW-1185">Reference proteome</keyword>
<proteinExistence type="predicted"/>